<dbReference type="KEGG" id="buo:BRPE64_DCDS02700"/>
<geneLocation type="plasmid" evidence="1 2">
    <name>p1</name>
</geneLocation>
<keyword evidence="1" id="KW-0614">Plasmid</keyword>
<reference evidence="1 2" key="2">
    <citation type="journal article" date="2018" name="Int. J. Syst. Evol. Microbiol.">
        <title>Burkholderia insecticola sp. nov., a gut symbiotic bacterium of the bean bug Riptortus pedestris.</title>
        <authorList>
            <person name="Takeshita K."/>
            <person name="Tamaki H."/>
            <person name="Ohbayashi T."/>
            <person name="Meng X.-Y."/>
            <person name="Sone T."/>
            <person name="Mitani Y."/>
            <person name="Peeters C."/>
            <person name="Kikuchi Y."/>
            <person name="Vandamme P."/>
        </authorList>
    </citation>
    <scope>NUCLEOTIDE SEQUENCE [LARGE SCALE GENOMIC DNA]</scope>
    <source>
        <strain evidence="1">RPE64</strain>
        <plasmid evidence="1 2">p1</plasmid>
    </source>
</reference>
<accession>R4X384</accession>
<dbReference type="EMBL" id="AP013061">
    <property type="protein sequence ID" value="BAN27206.1"/>
    <property type="molecule type" value="Genomic_DNA"/>
</dbReference>
<keyword evidence="2" id="KW-1185">Reference proteome</keyword>
<organism evidence="1 2">
    <name type="scientific">Caballeronia insecticola</name>
    <dbReference type="NCBI Taxonomy" id="758793"/>
    <lineage>
        <taxon>Bacteria</taxon>
        <taxon>Pseudomonadati</taxon>
        <taxon>Pseudomonadota</taxon>
        <taxon>Betaproteobacteria</taxon>
        <taxon>Burkholderiales</taxon>
        <taxon>Burkholderiaceae</taxon>
        <taxon>Caballeronia</taxon>
    </lineage>
</organism>
<dbReference type="HOGENOM" id="CLU_770917_0_0_4"/>
<reference evidence="1 2" key="1">
    <citation type="journal article" date="2013" name="Genome Announc.">
        <title>Complete Genome Sequence of Burkholderia sp. Strain RPE64, Bacterial Symbiont of the Bean Bug Riptortus pedestris.</title>
        <authorList>
            <person name="Shibata T.F."/>
            <person name="Maeda T."/>
            <person name="Nikoh N."/>
            <person name="Yamaguchi K."/>
            <person name="Oshima K."/>
            <person name="Hattori M."/>
            <person name="Nishiyama T."/>
            <person name="Hasebe M."/>
            <person name="Fukatsu T."/>
            <person name="Kikuchi Y."/>
            <person name="Shigenobu S."/>
        </authorList>
    </citation>
    <scope>NUCLEOTIDE SEQUENCE [LARGE SCALE GENOMIC DNA]</scope>
    <source>
        <plasmid evidence="1 2">p1</plasmid>
    </source>
</reference>
<protein>
    <submittedName>
        <fullName evidence="1">Uncharacterized protein</fullName>
    </submittedName>
</protein>
<dbReference type="PATRIC" id="fig|758793.3.peg.5420"/>
<evidence type="ECO:0000313" key="1">
    <source>
        <dbReference type="EMBL" id="BAN27206.1"/>
    </source>
</evidence>
<name>R4X384_9BURK</name>
<evidence type="ECO:0000313" key="2">
    <source>
        <dbReference type="Proteomes" id="UP000013966"/>
    </source>
</evidence>
<dbReference type="Proteomes" id="UP000013966">
    <property type="component" value="Plasmid p1"/>
</dbReference>
<sequence>MNFDAANGGHMQSKSISNAFHKHARWFGWFAALGTCGWLVSAHARLPSASPPEQMLDDATLDTFLTQGGWSPTADDTAGPTQLQASFVKGLVDAYVKNPSDPKAISALGLIALSQSVAEWGVEPPDGLPADPVGNKWRGVSGGDGKRLMAYSKGGIGIAHADSGLLSDFIKHIQATKGDSLPEAARFYRLRGVNFDVLYANGGHCKKPSTVITNDLDDKPFGYKEYGYAGDGYCKTYNNGKTNEADWRIFRHDMRLVLREKETQAWLVDNWLSRYWWPSYRKVATEESSTIADVLVNSRIRNSSPGTADCALVQARGSADRVRAQLVAYASPTCKGNPRHKERWPYMLRAVELQKFYAQ</sequence>
<gene>
    <name evidence="1" type="ORF">BRPE64_DCDS02700</name>
</gene>
<dbReference type="AlphaFoldDB" id="R4X384"/>
<proteinExistence type="predicted"/>